<sequence length="371" mass="40228">MTDGVGARLLEAAGGAKVGVLTLDAPSSLNALSLPMITALHGHLARWASDDAVRAVWLEGAGEKAFCAGGDIRSFYHRRDEAGLFAYASDFFEREYRLDHAIHTYPKPVLCLGHGIVMGGGIGLLAGARFRILTEQSLLAMPEVSIGLFPDVAGSWFLPRMPGRLGLWLGLTGARFNGSDALALGLADGLIPAARRGELKARLLKIDWQLSGEALDQAIHEQIYALGMGMEAPAPRLLPHQGRIDALLAGRAFPVVLAQLLDADLADEPELAAAQAQCRAGSPLSRALVWQQYTKARQHSLAEIFADELTLAVNCALHGDFIEGVRALLIDKDKRPRWRFASEAEIPSQWLERMWQWPSGRHPLWSELGGG</sequence>
<dbReference type="InterPro" id="IPR029045">
    <property type="entry name" value="ClpP/crotonase-like_dom_sf"/>
</dbReference>
<dbReference type="GO" id="GO:0016853">
    <property type="term" value="F:isomerase activity"/>
    <property type="evidence" value="ECO:0007669"/>
    <property type="project" value="UniProtKB-KW"/>
</dbReference>
<organism evidence="5 6">
    <name type="scientific">Aeromonas simiae</name>
    <dbReference type="NCBI Taxonomy" id="218936"/>
    <lineage>
        <taxon>Bacteria</taxon>
        <taxon>Pseudomonadati</taxon>
        <taxon>Pseudomonadota</taxon>
        <taxon>Gammaproteobacteria</taxon>
        <taxon>Aeromonadales</taxon>
        <taxon>Aeromonadaceae</taxon>
        <taxon>Aeromonas</taxon>
    </lineage>
</organism>
<dbReference type="PANTHER" id="PTHR43176">
    <property type="entry name" value="3-HYDROXYISOBUTYRYL-COA HYDROLASE-RELATED"/>
    <property type="match status" value="1"/>
</dbReference>
<protein>
    <recommendedName>
        <fullName evidence="2">3-hydroxyisobutyryl-CoA hydrolase</fullName>
        <ecNumber evidence="2">3.1.2.4</ecNumber>
    </recommendedName>
</protein>
<comment type="catalytic activity">
    <reaction evidence="1">
        <text>3-hydroxy-2-methylpropanoyl-CoA + H2O = 3-hydroxy-2-methylpropanoate + CoA + H(+)</text>
        <dbReference type="Rhea" id="RHEA:20888"/>
        <dbReference type="ChEBI" id="CHEBI:11805"/>
        <dbReference type="ChEBI" id="CHEBI:15377"/>
        <dbReference type="ChEBI" id="CHEBI:15378"/>
        <dbReference type="ChEBI" id="CHEBI:57287"/>
        <dbReference type="ChEBI" id="CHEBI:57340"/>
        <dbReference type="EC" id="3.1.2.4"/>
    </reaction>
</comment>
<dbReference type="EMBL" id="CP040449">
    <property type="protein sequence ID" value="QFI54440.1"/>
    <property type="molecule type" value="Genomic_DNA"/>
</dbReference>
<dbReference type="GO" id="GO:0006574">
    <property type="term" value="P:L-valine catabolic process"/>
    <property type="evidence" value="ECO:0007669"/>
    <property type="project" value="TreeGrafter"/>
</dbReference>
<keyword evidence="5" id="KW-0413">Isomerase</keyword>
<name>A0A5J6WUE0_9GAMM</name>
<accession>A0A5J6WUE0</accession>
<proteinExistence type="predicted"/>
<keyword evidence="3" id="KW-0378">Hydrolase</keyword>
<reference evidence="5 6" key="1">
    <citation type="submission" date="2019-05" db="EMBL/GenBank/DDBJ databases">
        <title>OXA-830, a novel chromosomally encoded expanded-spectrum class D beta-lactamase in Aeromonas simiae.</title>
        <authorList>
            <person name="Zhou W."/>
            <person name="Chen Q."/>
        </authorList>
    </citation>
    <scope>NUCLEOTIDE SEQUENCE [LARGE SCALE GENOMIC DNA]</scope>
    <source>
        <strain evidence="5 6">A6</strain>
    </source>
</reference>
<dbReference type="Proteomes" id="UP000594034">
    <property type="component" value="Chromosome"/>
</dbReference>
<dbReference type="InterPro" id="IPR032259">
    <property type="entry name" value="HIBYL-CoA-H"/>
</dbReference>
<dbReference type="GO" id="GO:0003860">
    <property type="term" value="F:3-hydroxyisobutyryl-CoA hydrolase activity"/>
    <property type="evidence" value="ECO:0007669"/>
    <property type="project" value="UniProtKB-EC"/>
</dbReference>
<gene>
    <name evidence="5" type="ORF">FE240_06865</name>
</gene>
<dbReference type="PROSITE" id="PS51414">
    <property type="entry name" value="HSR"/>
    <property type="match status" value="1"/>
</dbReference>
<evidence type="ECO:0000259" key="4">
    <source>
        <dbReference type="PROSITE" id="PS51414"/>
    </source>
</evidence>
<dbReference type="AlphaFoldDB" id="A0A5J6WUE0"/>
<dbReference type="PANTHER" id="PTHR43176:SF3">
    <property type="entry name" value="3-HYDROXYISOBUTYRYL-COA HYDROLASE, MITOCHONDRIAL"/>
    <property type="match status" value="1"/>
</dbReference>
<dbReference type="NCBIfam" id="NF004127">
    <property type="entry name" value="PRK05617.1"/>
    <property type="match status" value="1"/>
</dbReference>
<dbReference type="EC" id="3.1.2.4" evidence="2"/>
<dbReference type="KEGG" id="asim:FE240_06865"/>
<dbReference type="InterPro" id="IPR045004">
    <property type="entry name" value="ECH_dom"/>
</dbReference>
<evidence type="ECO:0000313" key="5">
    <source>
        <dbReference type="EMBL" id="QFI54440.1"/>
    </source>
</evidence>
<evidence type="ECO:0000256" key="2">
    <source>
        <dbReference type="ARBA" id="ARBA00011915"/>
    </source>
</evidence>
<evidence type="ECO:0000256" key="3">
    <source>
        <dbReference type="ARBA" id="ARBA00022801"/>
    </source>
</evidence>
<dbReference type="RefSeq" id="WP_193003909.1">
    <property type="nucleotide sequence ID" value="NZ_CP040449.1"/>
</dbReference>
<dbReference type="Gene3D" id="3.90.226.10">
    <property type="entry name" value="2-enoyl-CoA Hydratase, Chain A, domain 1"/>
    <property type="match status" value="1"/>
</dbReference>
<dbReference type="Pfam" id="PF16113">
    <property type="entry name" value="ECH_2"/>
    <property type="match status" value="1"/>
</dbReference>
<keyword evidence="6" id="KW-1185">Reference proteome</keyword>
<evidence type="ECO:0000313" key="6">
    <source>
        <dbReference type="Proteomes" id="UP000594034"/>
    </source>
</evidence>
<dbReference type="SUPFAM" id="SSF52096">
    <property type="entry name" value="ClpP/crotonase"/>
    <property type="match status" value="1"/>
</dbReference>
<evidence type="ECO:0000256" key="1">
    <source>
        <dbReference type="ARBA" id="ARBA00001709"/>
    </source>
</evidence>
<dbReference type="CDD" id="cd06558">
    <property type="entry name" value="crotonase-like"/>
    <property type="match status" value="1"/>
</dbReference>
<dbReference type="InterPro" id="IPR004865">
    <property type="entry name" value="HSR_dom"/>
</dbReference>
<dbReference type="GO" id="GO:0005829">
    <property type="term" value="C:cytosol"/>
    <property type="evidence" value="ECO:0007669"/>
    <property type="project" value="TreeGrafter"/>
</dbReference>
<feature type="domain" description="HSR" evidence="4">
    <location>
        <begin position="214"/>
        <end position="333"/>
    </location>
</feature>